<proteinExistence type="predicted"/>
<gene>
    <name evidence="1" type="ORF">PPENT_87.1.T0170360</name>
</gene>
<dbReference type="AlphaFoldDB" id="A0A8S1T8Y3"/>
<evidence type="ECO:0000313" key="1">
    <source>
        <dbReference type="EMBL" id="CAD8148218.1"/>
    </source>
</evidence>
<evidence type="ECO:0000313" key="2">
    <source>
        <dbReference type="Proteomes" id="UP000689195"/>
    </source>
</evidence>
<dbReference type="EMBL" id="CAJJDO010000017">
    <property type="protein sequence ID" value="CAD8148218.1"/>
    <property type="molecule type" value="Genomic_DNA"/>
</dbReference>
<protein>
    <submittedName>
        <fullName evidence="1">Uncharacterized protein</fullName>
    </submittedName>
</protein>
<accession>A0A8S1T8Y3</accession>
<comment type="caution">
    <text evidence="1">The sequence shown here is derived from an EMBL/GenBank/DDBJ whole genome shotgun (WGS) entry which is preliminary data.</text>
</comment>
<dbReference type="Proteomes" id="UP000689195">
    <property type="component" value="Unassembled WGS sequence"/>
</dbReference>
<organism evidence="1 2">
    <name type="scientific">Paramecium pentaurelia</name>
    <dbReference type="NCBI Taxonomy" id="43138"/>
    <lineage>
        <taxon>Eukaryota</taxon>
        <taxon>Sar</taxon>
        <taxon>Alveolata</taxon>
        <taxon>Ciliophora</taxon>
        <taxon>Intramacronucleata</taxon>
        <taxon>Oligohymenophorea</taxon>
        <taxon>Peniculida</taxon>
        <taxon>Parameciidae</taxon>
        <taxon>Paramecium</taxon>
    </lineage>
</organism>
<name>A0A8S1T8Y3_9CILI</name>
<keyword evidence="2" id="KW-1185">Reference proteome</keyword>
<reference evidence="1" key="1">
    <citation type="submission" date="2021-01" db="EMBL/GenBank/DDBJ databases">
        <authorList>
            <consortium name="Genoscope - CEA"/>
            <person name="William W."/>
        </authorList>
    </citation>
    <scope>NUCLEOTIDE SEQUENCE</scope>
</reference>
<sequence>MFLQYITITIRRILKVKNIINLDEFLLDVAITEVSDLQFTEHDYQNNLTKQKGNLDYLGLIQSLVEQMIDLERINLQSIEKEFGELLIEETDPLSLTERIMKNLYYYSIEFSLKIINNENQYQNYLNIEKENYVLLLKQLRKVNCQENCQVVEQLFSKIYQLLYYYQQNQIRQAQVGLIS</sequence>